<name>G0QQ66_ICHMU</name>
<feature type="binding site" evidence="6">
    <location>
        <position position="392"/>
    </location>
    <ligand>
        <name>Zn(2+)</name>
        <dbReference type="ChEBI" id="CHEBI:29105"/>
    </ligand>
</feature>
<keyword evidence="9" id="KW-1185">Reference proteome</keyword>
<dbReference type="PANTHER" id="PTHR20855">
    <property type="entry name" value="ADIPOR/PROGESTIN RECEPTOR-RELATED"/>
    <property type="match status" value="1"/>
</dbReference>
<evidence type="ECO:0000313" key="9">
    <source>
        <dbReference type="Proteomes" id="UP000008983"/>
    </source>
</evidence>
<feature type="transmembrane region" description="Helical" evidence="7">
    <location>
        <begin position="394"/>
        <end position="415"/>
    </location>
</feature>
<gene>
    <name evidence="8" type="ORF">IMG5_076560</name>
</gene>
<keyword evidence="4 7" id="KW-1133">Transmembrane helix</keyword>
<evidence type="ECO:0000256" key="7">
    <source>
        <dbReference type="SAM" id="Phobius"/>
    </source>
</evidence>
<keyword evidence="6" id="KW-0479">Metal-binding</keyword>
<dbReference type="OrthoDB" id="293846at2759"/>
<organism evidence="8 9">
    <name type="scientific">Ichthyophthirius multifiliis</name>
    <name type="common">White spot disease agent</name>
    <name type="synonym">Ich</name>
    <dbReference type="NCBI Taxonomy" id="5932"/>
    <lineage>
        <taxon>Eukaryota</taxon>
        <taxon>Sar</taxon>
        <taxon>Alveolata</taxon>
        <taxon>Ciliophora</taxon>
        <taxon>Intramacronucleata</taxon>
        <taxon>Oligohymenophorea</taxon>
        <taxon>Hymenostomatida</taxon>
        <taxon>Ophryoglenina</taxon>
        <taxon>Ichthyophthirius</taxon>
    </lineage>
</organism>
<dbReference type="EMBL" id="GL983617">
    <property type="protein sequence ID" value="EGR32626.1"/>
    <property type="molecule type" value="Genomic_DNA"/>
</dbReference>
<evidence type="ECO:0000256" key="2">
    <source>
        <dbReference type="ARBA" id="ARBA00007018"/>
    </source>
</evidence>
<dbReference type="STRING" id="857967.G0QQ66"/>
<dbReference type="PANTHER" id="PTHR20855:SF52">
    <property type="entry name" value="ADIPONECTIN RECEPTOR PROTEIN"/>
    <property type="match status" value="1"/>
</dbReference>
<feature type="transmembrane region" description="Helical" evidence="7">
    <location>
        <begin position="220"/>
        <end position="240"/>
    </location>
</feature>
<dbReference type="GO" id="GO:0038023">
    <property type="term" value="F:signaling receptor activity"/>
    <property type="evidence" value="ECO:0007669"/>
    <property type="project" value="TreeGrafter"/>
</dbReference>
<feature type="transmembrane region" description="Helical" evidence="7">
    <location>
        <begin position="182"/>
        <end position="200"/>
    </location>
</feature>
<comment type="subcellular location">
    <subcellularLocation>
        <location evidence="1">Membrane</location>
        <topology evidence="1">Multi-pass membrane protein</topology>
    </subcellularLocation>
</comment>
<evidence type="ECO:0000256" key="3">
    <source>
        <dbReference type="ARBA" id="ARBA00022692"/>
    </source>
</evidence>
<feature type="transmembrane region" description="Helical" evidence="7">
    <location>
        <begin position="62"/>
        <end position="80"/>
    </location>
</feature>
<feature type="transmembrane region" description="Helical" evidence="7">
    <location>
        <begin position="356"/>
        <end position="374"/>
    </location>
</feature>
<feature type="binding site" evidence="6">
    <location>
        <position position="240"/>
    </location>
    <ligand>
        <name>Zn(2+)</name>
        <dbReference type="ChEBI" id="CHEBI:29105"/>
    </ligand>
</feature>
<keyword evidence="5 7" id="KW-0472">Membrane</keyword>
<evidence type="ECO:0000256" key="5">
    <source>
        <dbReference type="ARBA" id="ARBA00023136"/>
    </source>
</evidence>
<protein>
    <submittedName>
        <fullName evidence="8">Uncharacterized protein</fullName>
    </submittedName>
</protein>
<feature type="transmembrane region" description="Helical" evidence="7">
    <location>
        <begin position="289"/>
        <end position="306"/>
    </location>
</feature>
<dbReference type="InterPro" id="IPR004254">
    <property type="entry name" value="AdipoR/HlyIII-related"/>
</dbReference>
<keyword evidence="3 7" id="KW-0812">Transmembrane</keyword>
<feature type="binding site" evidence="6">
    <location>
        <position position="396"/>
    </location>
    <ligand>
        <name>Zn(2+)</name>
        <dbReference type="ChEBI" id="CHEBI:29105"/>
    </ligand>
</feature>
<reference evidence="8 9" key="1">
    <citation type="submission" date="2011-07" db="EMBL/GenBank/DDBJ databases">
        <authorList>
            <person name="Coyne R."/>
            <person name="Brami D."/>
            <person name="Johnson J."/>
            <person name="Hostetler J."/>
            <person name="Hannick L."/>
            <person name="Clark T."/>
            <person name="Cassidy-Hanley D."/>
            <person name="Inman J."/>
        </authorList>
    </citation>
    <scope>NUCLEOTIDE SEQUENCE [LARGE SCALE GENOMIC DNA]</scope>
    <source>
        <strain evidence="8 9">G5</strain>
    </source>
</reference>
<evidence type="ECO:0000313" key="8">
    <source>
        <dbReference type="EMBL" id="EGR32626.1"/>
    </source>
</evidence>
<evidence type="ECO:0000256" key="1">
    <source>
        <dbReference type="ARBA" id="ARBA00004141"/>
    </source>
</evidence>
<feature type="transmembrane region" description="Helical" evidence="7">
    <location>
        <begin position="252"/>
        <end position="277"/>
    </location>
</feature>
<comment type="similarity">
    <text evidence="2">Belongs to the ADIPOR family.</text>
</comment>
<sequence>MNNLKDQKKIQFQKEFLGSYEQAAQYLKDNHYIRSGYRVNYNSYKKSLQSCFHCQSNEFSNIWSHVIGVIIVIIMIFFLYNYHQKEAYVNHVQQQIQLLPKNYKNLVKELYNKFYQENKQLYFLKTIIIQLNNIFSFYIQYQLYQNILNNVQELQNTHLQILDQFQIYKQKQQNKQEIQTKVNMQQFQKLIIIIIISFFYQKKKENIIKLKKQNQQVSVFPILLFLISSMICLSGSILFHTFNCISKKHCDFLLRIDYGGICIIIGGGSYPCIYYGFFCEQNLMHFYSYFNLILCFSVFIVSLFDFLHQEKYRNFKGLLYGSLGTVTSVPLIHLIIKSIYANNQINDYLFLEKSVPYYFGTAIFLIIGLCTYLARCPERFKPGKFDQVCNSHNLWHICVIIGVVFCYFAGIENYFQRVQTQCFI</sequence>
<dbReference type="GeneID" id="14908780"/>
<accession>G0QQ66</accession>
<evidence type="ECO:0000256" key="4">
    <source>
        <dbReference type="ARBA" id="ARBA00022989"/>
    </source>
</evidence>
<dbReference type="RefSeq" id="XP_004036612.1">
    <property type="nucleotide sequence ID" value="XM_004036564.1"/>
</dbReference>
<dbReference type="Proteomes" id="UP000008983">
    <property type="component" value="Unassembled WGS sequence"/>
</dbReference>
<feature type="transmembrane region" description="Helical" evidence="7">
    <location>
        <begin position="318"/>
        <end position="336"/>
    </location>
</feature>
<dbReference type="GO" id="GO:0016020">
    <property type="term" value="C:membrane"/>
    <property type="evidence" value="ECO:0007669"/>
    <property type="project" value="UniProtKB-SubCell"/>
</dbReference>
<keyword evidence="6" id="KW-0862">Zinc</keyword>
<proteinExistence type="inferred from homology"/>
<dbReference type="Pfam" id="PF03006">
    <property type="entry name" value="HlyIII"/>
    <property type="match status" value="1"/>
</dbReference>
<dbReference type="GO" id="GO:0046872">
    <property type="term" value="F:metal ion binding"/>
    <property type="evidence" value="ECO:0007669"/>
    <property type="project" value="UniProtKB-KW"/>
</dbReference>
<evidence type="ECO:0000256" key="6">
    <source>
        <dbReference type="PIRSR" id="PIRSR604254-1"/>
    </source>
</evidence>
<dbReference type="OMA" id="EHECNDE"/>
<dbReference type="InParanoid" id="G0QQ66"/>
<dbReference type="eggNOG" id="KOG0748">
    <property type="taxonomic scope" value="Eukaryota"/>
</dbReference>
<dbReference type="AlphaFoldDB" id="G0QQ66"/>